<dbReference type="EMBL" id="BARU01049617">
    <property type="protein sequence ID" value="GAH94861.1"/>
    <property type="molecule type" value="Genomic_DNA"/>
</dbReference>
<proteinExistence type="predicted"/>
<feature type="non-terminal residue" evidence="1">
    <location>
        <position position="1"/>
    </location>
</feature>
<accession>X1JJF0</accession>
<organism evidence="1">
    <name type="scientific">marine sediment metagenome</name>
    <dbReference type="NCBI Taxonomy" id="412755"/>
    <lineage>
        <taxon>unclassified sequences</taxon>
        <taxon>metagenomes</taxon>
        <taxon>ecological metagenomes</taxon>
    </lineage>
</organism>
<evidence type="ECO:0000313" key="1">
    <source>
        <dbReference type="EMBL" id="GAH94861.1"/>
    </source>
</evidence>
<reference evidence="1" key="1">
    <citation type="journal article" date="2014" name="Front. Microbiol.">
        <title>High frequency of phylogenetically diverse reductive dehalogenase-homologous genes in deep subseafloor sedimentary metagenomes.</title>
        <authorList>
            <person name="Kawai M."/>
            <person name="Futagami T."/>
            <person name="Toyoda A."/>
            <person name="Takaki Y."/>
            <person name="Nishi S."/>
            <person name="Hori S."/>
            <person name="Arai W."/>
            <person name="Tsubouchi T."/>
            <person name="Morono Y."/>
            <person name="Uchiyama I."/>
            <person name="Ito T."/>
            <person name="Fujiyama A."/>
            <person name="Inagaki F."/>
            <person name="Takami H."/>
        </authorList>
    </citation>
    <scope>NUCLEOTIDE SEQUENCE</scope>
    <source>
        <strain evidence="1">Expedition CK06-06</strain>
    </source>
</reference>
<comment type="caution">
    <text evidence="1">The sequence shown here is derived from an EMBL/GenBank/DDBJ whole genome shotgun (WGS) entry which is preliminary data.</text>
</comment>
<gene>
    <name evidence="1" type="ORF">S03H2_72917</name>
</gene>
<dbReference type="AlphaFoldDB" id="X1JJF0"/>
<feature type="non-terminal residue" evidence="1">
    <location>
        <position position="40"/>
    </location>
</feature>
<name>X1JJF0_9ZZZZ</name>
<protein>
    <submittedName>
        <fullName evidence="1">Uncharacterized protein</fullName>
    </submittedName>
</protein>
<sequence>QVWVMLGLNFPGDETGYDPRNDVIITDEQCEYLAYEFDNT</sequence>